<accession>A0ACB9ZM32</accession>
<keyword evidence="2" id="KW-1185">Reference proteome</keyword>
<evidence type="ECO:0000313" key="1">
    <source>
        <dbReference type="EMBL" id="KAI5648754.1"/>
    </source>
</evidence>
<gene>
    <name evidence="1" type="ORF">M9H77_34759</name>
</gene>
<reference evidence="2" key="1">
    <citation type="journal article" date="2023" name="Nat. Plants">
        <title>Single-cell RNA sequencing provides a high-resolution roadmap for understanding the multicellular compartmentation of specialized metabolism.</title>
        <authorList>
            <person name="Sun S."/>
            <person name="Shen X."/>
            <person name="Li Y."/>
            <person name="Li Y."/>
            <person name="Wang S."/>
            <person name="Li R."/>
            <person name="Zhang H."/>
            <person name="Shen G."/>
            <person name="Guo B."/>
            <person name="Wei J."/>
            <person name="Xu J."/>
            <person name="St-Pierre B."/>
            <person name="Chen S."/>
            <person name="Sun C."/>
        </authorList>
    </citation>
    <scope>NUCLEOTIDE SEQUENCE [LARGE SCALE GENOMIC DNA]</scope>
</reference>
<protein>
    <submittedName>
        <fullName evidence="1">Uncharacterized protein</fullName>
    </submittedName>
</protein>
<organism evidence="1 2">
    <name type="scientific">Catharanthus roseus</name>
    <name type="common">Madagascar periwinkle</name>
    <name type="synonym">Vinca rosea</name>
    <dbReference type="NCBI Taxonomy" id="4058"/>
    <lineage>
        <taxon>Eukaryota</taxon>
        <taxon>Viridiplantae</taxon>
        <taxon>Streptophyta</taxon>
        <taxon>Embryophyta</taxon>
        <taxon>Tracheophyta</taxon>
        <taxon>Spermatophyta</taxon>
        <taxon>Magnoliopsida</taxon>
        <taxon>eudicotyledons</taxon>
        <taxon>Gunneridae</taxon>
        <taxon>Pentapetalae</taxon>
        <taxon>asterids</taxon>
        <taxon>lamiids</taxon>
        <taxon>Gentianales</taxon>
        <taxon>Apocynaceae</taxon>
        <taxon>Rauvolfioideae</taxon>
        <taxon>Vinceae</taxon>
        <taxon>Catharanthinae</taxon>
        <taxon>Catharanthus</taxon>
    </lineage>
</organism>
<evidence type="ECO:0000313" key="2">
    <source>
        <dbReference type="Proteomes" id="UP001060085"/>
    </source>
</evidence>
<proteinExistence type="predicted"/>
<sequence length="200" mass="22748">MLKKDRDEVVIEIGVDAEKEEMKGNDDLIGVGDVQKEVDDGEGIQDLVMEADIQKEVEDDHEIDDLVEEADDNKEGNDGQAIVHEFVGEKDVEVDVVRIVDGVDVEKEANKEKEDGGPPDEFEPTGVPKQSSILEECVRYLETGRKWDKERWLHIRSKMKYFKVELRIWKAELMSFPCVQRDLDSLQQASVTEDKGEQSG</sequence>
<dbReference type="EMBL" id="CM044708">
    <property type="protein sequence ID" value="KAI5648754.1"/>
    <property type="molecule type" value="Genomic_DNA"/>
</dbReference>
<dbReference type="Proteomes" id="UP001060085">
    <property type="component" value="Linkage Group LG08"/>
</dbReference>
<comment type="caution">
    <text evidence="1">The sequence shown here is derived from an EMBL/GenBank/DDBJ whole genome shotgun (WGS) entry which is preliminary data.</text>
</comment>
<name>A0ACB9ZM32_CATRO</name>